<reference evidence="2 3" key="1">
    <citation type="submission" date="2016-02" db="EMBL/GenBank/DDBJ databases">
        <title>Genome sequence of Clostridium thermobutyricum DSM 4928.</title>
        <authorList>
            <person name="Poehlein A."/>
            <person name="Daniel R."/>
        </authorList>
    </citation>
    <scope>NUCLEOTIDE SEQUENCE [LARGE SCALE GENOMIC DNA]</scope>
    <source>
        <strain evidence="2 3">DSM 4928</strain>
    </source>
</reference>
<dbReference type="AlphaFoldDB" id="A0A1V4SV68"/>
<gene>
    <name evidence="2" type="ORF">CLTHE_14640</name>
</gene>
<dbReference type="InterPro" id="IPR010572">
    <property type="entry name" value="Tail_dom"/>
</dbReference>
<comment type="caution">
    <text evidence="2">The sequence shown here is derived from an EMBL/GenBank/DDBJ whole genome shotgun (WGS) entry which is preliminary data.</text>
</comment>
<accession>A0A1V4SV68</accession>
<evidence type="ECO:0000313" key="3">
    <source>
        <dbReference type="Proteomes" id="UP000191448"/>
    </source>
</evidence>
<dbReference type="Pfam" id="PF06605">
    <property type="entry name" value="Prophage_tail"/>
    <property type="match status" value="1"/>
</dbReference>
<dbReference type="RefSeq" id="WP_080022669.1">
    <property type="nucleotide sequence ID" value="NZ_LTAY01000037.1"/>
</dbReference>
<dbReference type="Proteomes" id="UP000191448">
    <property type="component" value="Unassembled WGS sequence"/>
</dbReference>
<protein>
    <recommendedName>
        <fullName evidence="1">Tail spike domain-containing protein</fullName>
    </recommendedName>
</protein>
<sequence length="581" mass="66671">MIFIFEIRLKNSDIAIDNVTAPVITFEENKAVLLEFSISYFSNYFNKLNRFIDKLEVFKINDDFSEIKIYEGRVLDIKKSMDSAGKFINQIVCEGYLNYLLDTVVGVWEVHPAELPPDAPKYAEPNYDTKKFLEKILNNHNSKVEDNKKIYPGNITLIEPIYCMTNRETSLGAIYDKLIDKQGGFLNLREENGKLYLDYLKDNPVTEENEIEIGVNLRDISSENALKTICTRLIAVGSEGKITSIAEDNELIKKYGIIERVVEWKDVTIQENLDRKAKEKLIEINKDLDVAAITALDLSYIDKNFNEIKLSQNVNVSCEPLNYYEKHRIVKIALDLEKPWNSVFALNSPTPSQVSENNSIIEETNNNKLEILQMNGKLIQKVSNSEFQSYREQTAKSISEKVSSSDFQTYKEQTEKDISQKVSNNDFSTLFRQNIEGFDFVIGNNTPLSIRKDSLVFRFSDGTTCTMDSNGFNWNRNGSSYPYHSCFYRGVINFVASGSTVRAYLPDFMKGKRVEWGWEAGNVIPERSTDLVYSFTVEDVTQDKSQCEYKDFRASLMVRDPNKESSPSWRGKLNIIYTLIA</sequence>
<dbReference type="EMBL" id="LTAY01000037">
    <property type="protein sequence ID" value="OPX47893.1"/>
    <property type="molecule type" value="Genomic_DNA"/>
</dbReference>
<evidence type="ECO:0000313" key="2">
    <source>
        <dbReference type="EMBL" id="OPX47893.1"/>
    </source>
</evidence>
<dbReference type="OrthoDB" id="1898860at2"/>
<feature type="domain" description="Tail spike" evidence="1">
    <location>
        <begin position="196"/>
        <end position="353"/>
    </location>
</feature>
<evidence type="ECO:0000259" key="1">
    <source>
        <dbReference type="Pfam" id="PF06605"/>
    </source>
</evidence>
<organism evidence="2 3">
    <name type="scientific">Clostridium thermobutyricum DSM 4928</name>
    <dbReference type="NCBI Taxonomy" id="1121339"/>
    <lineage>
        <taxon>Bacteria</taxon>
        <taxon>Bacillati</taxon>
        <taxon>Bacillota</taxon>
        <taxon>Clostridia</taxon>
        <taxon>Eubacteriales</taxon>
        <taxon>Clostridiaceae</taxon>
        <taxon>Clostridium</taxon>
    </lineage>
</organism>
<proteinExistence type="predicted"/>
<name>A0A1V4SV68_9CLOT</name>